<keyword evidence="3" id="KW-1185">Reference proteome</keyword>
<dbReference type="Proteomes" id="UP001199044">
    <property type="component" value="Unassembled WGS sequence"/>
</dbReference>
<dbReference type="CDD" id="cd04301">
    <property type="entry name" value="NAT_SF"/>
    <property type="match status" value="1"/>
</dbReference>
<comment type="caution">
    <text evidence="2">The sequence shown here is derived from an EMBL/GenBank/DDBJ whole genome shotgun (WGS) entry which is preliminary data.</text>
</comment>
<dbReference type="InterPro" id="IPR051531">
    <property type="entry name" value="N-acetyltransferase"/>
</dbReference>
<sequence length="169" mass="19058">MKEEFCSHELLFRPICVEDGAALFDSVSSNSFPNSLPLSRLSTLDDAKQWCADRAAQWLTGDCFVWTCRRICDLSTVGQVTLLPQSHQLALAYWISPQYWGQGIAVEMCQAVLRQASLSGYRGLIWAGVHSWNHRSQRVLRKLGFSERLNTDQSDVNEYVVMIGADLSI</sequence>
<evidence type="ECO:0000313" key="3">
    <source>
        <dbReference type="Proteomes" id="UP001199044"/>
    </source>
</evidence>
<dbReference type="Pfam" id="PF13302">
    <property type="entry name" value="Acetyltransf_3"/>
    <property type="match status" value="1"/>
</dbReference>
<proteinExistence type="predicted"/>
<dbReference type="PROSITE" id="PS51186">
    <property type="entry name" value="GNAT"/>
    <property type="match status" value="1"/>
</dbReference>
<evidence type="ECO:0000313" key="2">
    <source>
        <dbReference type="EMBL" id="MCA2016757.1"/>
    </source>
</evidence>
<protein>
    <submittedName>
        <fullName evidence="2">GNAT family N-acetyltransferase</fullName>
    </submittedName>
</protein>
<dbReference type="SUPFAM" id="SSF55729">
    <property type="entry name" value="Acyl-CoA N-acyltransferases (Nat)"/>
    <property type="match status" value="1"/>
</dbReference>
<accession>A0ABS7YM42</accession>
<gene>
    <name evidence="2" type="ORF">LDJ79_11590</name>
</gene>
<organism evidence="2 3">
    <name type="scientific">Vibrio tritonius</name>
    <dbReference type="NCBI Taxonomy" id="1435069"/>
    <lineage>
        <taxon>Bacteria</taxon>
        <taxon>Pseudomonadati</taxon>
        <taxon>Pseudomonadota</taxon>
        <taxon>Gammaproteobacteria</taxon>
        <taxon>Vibrionales</taxon>
        <taxon>Vibrionaceae</taxon>
        <taxon>Vibrio</taxon>
    </lineage>
</organism>
<dbReference type="EMBL" id="JAIWIU010000069">
    <property type="protein sequence ID" value="MCA2016757.1"/>
    <property type="molecule type" value="Genomic_DNA"/>
</dbReference>
<dbReference type="InterPro" id="IPR000182">
    <property type="entry name" value="GNAT_dom"/>
</dbReference>
<name>A0ABS7YM42_9VIBR</name>
<dbReference type="Gene3D" id="3.40.630.30">
    <property type="match status" value="1"/>
</dbReference>
<evidence type="ECO:0000259" key="1">
    <source>
        <dbReference type="PROSITE" id="PS51186"/>
    </source>
</evidence>
<feature type="domain" description="N-acetyltransferase" evidence="1">
    <location>
        <begin position="10"/>
        <end position="166"/>
    </location>
</feature>
<dbReference type="InterPro" id="IPR016181">
    <property type="entry name" value="Acyl_CoA_acyltransferase"/>
</dbReference>
<dbReference type="RefSeq" id="WP_225250685.1">
    <property type="nucleotide sequence ID" value="NZ_JAIWIU010000069.1"/>
</dbReference>
<dbReference type="PANTHER" id="PTHR43792">
    <property type="entry name" value="GNAT FAMILY, PUTATIVE (AFU_ORTHOLOGUE AFUA_3G00765)-RELATED-RELATED"/>
    <property type="match status" value="1"/>
</dbReference>
<reference evidence="3" key="1">
    <citation type="submission" date="2023-07" db="EMBL/GenBank/DDBJ databases">
        <title>Molecular identification of indigenous halophilic bacteria isolated from red sea cost, biodegradation of synthetic dyes and assessment of degraded metabolite toxicity.</title>
        <authorList>
            <person name="Chaieb K."/>
            <person name="Altayb H.N."/>
        </authorList>
    </citation>
    <scope>NUCLEOTIDE SEQUENCE [LARGE SCALE GENOMIC DNA]</scope>
    <source>
        <strain evidence="3">K20</strain>
    </source>
</reference>